<dbReference type="SUPFAM" id="SSF54637">
    <property type="entry name" value="Thioesterase/thiol ester dehydrase-isomerase"/>
    <property type="match status" value="1"/>
</dbReference>
<sequence length="393" mass="42728">MARFDEILVGQVAELEHVVTEKDLARFVELSGDDNRLHVDPTYAARTSFKKPVAHGMLGVSFISTIIGTRLPGDGALWFAQNLEFLLPVRVGDTLTVRAEVLRKIDRMQVIELQTDIFNQHRQKVTTGVAKVKVVEFEEEATIEIEAPRPVALVVGGSGGIGSAVCRHLAAAGFDVAVHYFTQVANAEVVMRDVEAAGQKAVMVAADIRNETAVANMAHYVQRHLGNITVLVNCTTAPMAAIRWEDVQWKDFEAHLQTALQGAFHVVRHVTPQMEVASYGKIIHISAQLIEAPMGNLLPFITAKAALDGFSHALAIELSPKGIRVNMIAPGMTDTAQLAEVPERIRLMAAARVPLRRIAKPDDVAGVVAFLASHQSDYLTGETIRVNGGQVMS</sequence>
<dbReference type="Gene3D" id="3.10.129.10">
    <property type="entry name" value="Hotdog Thioesterase"/>
    <property type="match status" value="1"/>
</dbReference>
<comment type="similarity">
    <text evidence="2">Belongs to the short-chain dehydrogenases/reductases (SDR) family.</text>
</comment>
<dbReference type="CDD" id="cd03449">
    <property type="entry name" value="R_hydratase"/>
    <property type="match status" value="1"/>
</dbReference>
<reference evidence="5 6" key="1">
    <citation type="submission" date="2016-10" db="EMBL/GenBank/DDBJ databases">
        <authorList>
            <person name="de Groot N.N."/>
        </authorList>
    </citation>
    <scope>NUCLEOTIDE SEQUENCE [LARGE SCALE GENOMIC DNA]</scope>
    <source>
        <strain evidence="5 6">DSM 21228</strain>
    </source>
</reference>
<dbReference type="Proteomes" id="UP000199397">
    <property type="component" value="Unassembled WGS sequence"/>
</dbReference>
<evidence type="ECO:0000313" key="6">
    <source>
        <dbReference type="Proteomes" id="UP000199397"/>
    </source>
</evidence>
<evidence type="ECO:0000259" key="4">
    <source>
        <dbReference type="Pfam" id="PF01575"/>
    </source>
</evidence>
<dbReference type="InterPro" id="IPR029069">
    <property type="entry name" value="HotDog_dom_sf"/>
</dbReference>
<dbReference type="Gene3D" id="3.40.50.720">
    <property type="entry name" value="NAD(P)-binding Rossmann-like Domain"/>
    <property type="match status" value="1"/>
</dbReference>
<protein>
    <submittedName>
        <fullName evidence="5">3-oxoacyl-[acyl-carrier protein] reductase</fullName>
    </submittedName>
</protein>
<comment type="pathway">
    <text evidence="1">Lipid metabolism; fatty acid beta-oxidation.</text>
</comment>
<dbReference type="PANTHER" id="PTHR43639">
    <property type="entry name" value="OXIDOREDUCTASE, SHORT-CHAIN DEHYDROGENASE/REDUCTASE FAMILY (AFU_ORTHOLOGUE AFUA_5G02870)"/>
    <property type="match status" value="1"/>
</dbReference>
<dbReference type="RefSeq" id="WP_093071133.1">
    <property type="nucleotide sequence ID" value="NZ_FNQP01000046.1"/>
</dbReference>
<dbReference type="AlphaFoldDB" id="A0A1H4GWT1"/>
<dbReference type="GO" id="GO:0016491">
    <property type="term" value="F:oxidoreductase activity"/>
    <property type="evidence" value="ECO:0007669"/>
    <property type="project" value="UniProtKB-KW"/>
</dbReference>
<keyword evidence="3" id="KW-0560">Oxidoreductase</keyword>
<dbReference type="OrthoDB" id="9803333at2"/>
<feature type="domain" description="MaoC-like" evidence="4">
    <location>
        <begin position="14"/>
        <end position="115"/>
    </location>
</feature>
<dbReference type="PRINTS" id="PR00081">
    <property type="entry name" value="GDHRDH"/>
</dbReference>
<evidence type="ECO:0000256" key="2">
    <source>
        <dbReference type="ARBA" id="ARBA00006484"/>
    </source>
</evidence>
<evidence type="ECO:0000256" key="3">
    <source>
        <dbReference type="ARBA" id="ARBA00023002"/>
    </source>
</evidence>
<dbReference type="GO" id="GO:0004300">
    <property type="term" value="F:enoyl-CoA hydratase activity"/>
    <property type="evidence" value="ECO:0007669"/>
    <property type="project" value="UniProtKB-ARBA"/>
</dbReference>
<evidence type="ECO:0000256" key="1">
    <source>
        <dbReference type="ARBA" id="ARBA00005005"/>
    </source>
</evidence>
<dbReference type="STRING" id="525918.SAMN05660964_03763"/>
<dbReference type="PANTHER" id="PTHR43639:SF1">
    <property type="entry name" value="SHORT-CHAIN DEHYDROGENASE_REDUCTASE FAMILY PROTEIN"/>
    <property type="match status" value="1"/>
</dbReference>
<dbReference type="InterPro" id="IPR002347">
    <property type="entry name" value="SDR_fam"/>
</dbReference>
<dbReference type="SUPFAM" id="SSF51735">
    <property type="entry name" value="NAD(P)-binding Rossmann-fold domains"/>
    <property type="match status" value="1"/>
</dbReference>
<gene>
    <name evidence="5" type="ORF">SAMN05660964_03763</name>
</gene>
<dbReference type="UniPathway" id="UPA00659"/>
<dbReference type="EMBL" id="FNQP01000046">
    <property type="protein sequence ID" value="SEB13761.1"/>
    <property type="molecule type" value="Genomic_DNA"/>
</dbReference>
<dbReference type="Pfam" id="PF13561">
    <property type="entry name" value="adh_short_C2"/>
    <property type="match status" value="1"/>
</dbReference>
<dbReference type="FunFam" id="3.40.50.720:FF:000173">
    <property type="entry name" value="3-oxoacyl-[acyl-carrier protein] reductase"/>
    <property type="match status" value="1"/>
</dbReference>
<dbReference type="InterPro" id="IPR002539">
    <property type="entry name" value="MaoC-like_dom"/>
</dbReference>
<proteinExistence type="inferred from homology"/>
<evidence type="ECO:0000313" key="5">
    <source>
        <dbReference type="EMBL" id="SEB13761.1"/>
    </source>
</evidence>
<dbReference type="InterPro" id="IPR036291">
    <property type="entry name" value="NAD(P)-bd_dom_sf"/>
</dbReference>
<accession>A0A1H4GWT1</accession>
<dbReference type="Pfam" id="PF01575">
    <property type="entry name" value="MaoC_dehydratas"/>
    <property type="match status" value="1"/>
</dbReference>
<keyword evidence="6" id="KW-1185">Reference proteome</keyword>
<organism evidence="5 6">
    <name type="scientific">Thiothrix caldifontis</name>
    <dbReference type="NCBI Taxonomy" id="525918"/>
    <lineage>
        <taxon>Bacteria</taxon>
        <taxon>Pseudomonadati</taxon>
        <taxon>Pseudomonadota</taxon>
        <taxon>Gammaproteobacteria</taxon>
        <taxon>Thiotrichales</taxon>
        <taxon>Thiotrichaceae</taxon>
        <taxon>Thiothrix</taxon>
    </lineage>
</organism>
<dbReference type="GO" id="GO:0006635">
    <property type="term" value="P:fatty acid beta-oxidation"/>
    <property type="evidence" value="ECO:0007669"/>
    <property type="project" value="UniProtKB-UniPathway"/>
</dbReference>
<name>A0A1H4GWT1_9GAMM</name>